<feature type="domain" description="LIM zinc-binding" evidence="6">
    <location>
        <begin position="783"/>
        <end position="841"/>
    </location>
</feature>
<dbReference type="GO" id="GO:0046872">
    <property type="term" value="F:metal ion binding"/>
    <property type="evidence" value="ECO:0007669"/>
    <property type="project" value="UniProtKB-KW"/>
</dbReference>
<gene>
    <name evidence="7" type="primary">ORF47841</name>
</gene>
<protein>
    <recommendedName>
        <fullName evidence="6">LIM zinc-binding domain-containing protein</fullName>
    </recommendedName>
</protein>
<feature type="compositionally biased region" description="Basic and acidic residues" evidence="5">
    <location>
        <begin position="260"/>
        <end position="284"/>
    </location>
</feature>
<dbReference type="SMART" id="SM00132">
    <property type="entry name" value="LIM"/>
    <property type="match status" value="1"/>
</dbReference>
<feature type="non-terminal residue" evidence="7">
    <location>
        <position position="1"/>
    </location>
</feature>
<feature type="compositionally biased region" description="Polar residues" evidence="5">
    <location>
        <begin position="379"/>
        <end position="388"/>
    </location>
</feature>
<feature type="compositionally biased region" description="Basic and acidic residues" evidence="5">
    <location>
        <begin position="586"/>
        <end position="610"/>
    </location>
</feature>
<feature type="compositionally biased region" description="Basic and acidic residues" evidence="5">
    <location>
        <begin position="70"/>
        <end position="81"/>
    </location>
</feature>
<feature type="region of interest" description="Disordered" evidence="5">
    <location>
        <begin position="732"/>
        <end position="773"/>
    </location>
</feature>
<evidence type="ECO:0000256" key="1">
    <source>
        <dbReference type="ARBA" id="ARBA00022723"/>
    </source>
</evidence>
<keyword evidence="1 4" id="KW-0479">Metal-binding</keyword>
<evidence type="ECO:0000256" key="3">
    <source>
        <dbReference type="ARBA" id="ARBA00023038"/>
    </source>
</evidence>
<feature type="compositionally biased region" description="Basic and acidic residues" evidence="5">
    <location>
        <begin position="123"/>
        <end position="142"/>
    </location>
</feature>
<reference evidence="7" key="1">
    <citation type="submission" date="2014-12" db="EMBL/GenBank/DDBJ databases">
        <title>Insight into the proteome of Arion vulgaris.</title>
        <authorList>
            <person name="Aradska J."/>
            <person name="Bulat T."/>
            <person name="Smidak R."/>
            <person name="Sarate P."/>
            <person name="Gangsoo J."/>
            <person name="Sialana F."/>
            <person name="Bilban M."/>
            <person name="Lubec G."/>
        </authorList>
    </citation>
    <scope>NUCLEOTIDE SEQUENCE</scope>
    <source>
        <tissue evidence="7">Skin</tissue>
    </source>
</reference>
<feature type="compositionally biased region" description="Basic and acidic residues" evidence="5">
    <location>
        <begin position="395"/>
        <end position="420"/>
    </location>
</feature>
<proteinExistence type="predicted"/>
<feature type="compositionally biased region" description="Acidic residues" evidence="5">
    <location>
        <begin position="748"/>
        <end position="757"/>
    </location>
</feature>
<feature type="compositionally biased region" description="Basic and acidic residues" evidence="5">
    <location>
        <begin position="160"/>
        <end position="178"/>
    </location>
</feature>
<dbReference type="InterPro" id="IPR001781">
    <property type="entry name" value="Znf_LIM"/>
</dbReference>
<organism evidence="7">
    <name type="scientific">Arion vulgaris</name>
    <dbReference type="NCBI Taxonomy" id="1028688"/>
    <lineage>
        <taxon>Eukaryota</taxon>
        <taxon>Metazoa</taxon>
        <taxon>Spiralia</taxon>
        <taxon>Lophotrochozoa</taxon>
        <taxon>Mollusca</taxon>
        <taxon>Gastropoda</taxon>
        <taxon>Heterobranchia</taxon>
        <taxon>Euthyneura</taxon>
        <taxon>Panpulmonata</taxon>
        <taxon>Eupulmonata</taxon>
        <taxon>Stylommatophora</taxon>
        <taxon>Helicina</taxon>
        <taxon>Arionoidea</taxon>
        <taxon>Arionidae</taxon>
        <taxon>Arion</taxon>
    </lineage>
</organism>
<feature type="compositionally biased region" description="Basic and acidic residues" evidence="5">
    <location>
        <begin position="347"/>
        <end position="370"/>
    </location>
</feature>
<dbReference type="Pfam" id="PF00412">
    <property type="entry name" value="LIM"/>
    <property type="match status" value="1"/>
</dbReference>
<feature type="compositionally biased region" description="Basic and acidic residues" evidence="5">
    <location>
        <begin position="185"/>
        <end position="217"/>
    </location>
</feature>
<feature type="compositionally biased region" description="Basic and acidic residues" evidence="5">
    <location>
        <begin position="45"/>
        <end position="55"/>
    </location>
</feature>
<feature type="compositionally biased region" description="Basic and acidic residues" evidence="5">
    <location>
        <begin position="758"/>
        <end position="770"/>
    </location>
</feature>
<dbReference type="EMBL" id="HACG01016438">
    <property type="protein sequence ID" value="CEK63303.1"/>
    <property type="molecule type" value="Transcribed_RNA"/>
</dbReference>
<evidence type="ECO:0000256" key="4">
    <source>
        <dbReference type="PROSITE-ProRule" id="PRU00125"/>
    </source>
</evidence>
<sequence>NPLYDLSSDGSTHEPSNPLYEFTSETKTTTEWPNNPLYDTFGSDDGARFETREQIDVVYGTDEHQEEDVDYQRNDHHHYDDSELQQEEDEEAEEKQLFSLEQDAHVLNGDASHWVEQPYEIEEEHHHHEPDEDSRYSPHVEVVEEEDQVVEGGQTITRITRTETRYTGHGVKDAHTTEDFSSNHWNDEERHQNDRQTGEHDINHFDEMSTTKKRFESESTPTPAPRKSVDIQREVLSAEGGVYESTPQAFQQWQNEVEEKEGVFESQPARRDDVVREADSDKTADLPPVGTAQSMRAKFMSAQNETTTRSKREASPFHASSGEHVSEPRSYVEKYEGRPESGVFESEPVHDPDVVRSGEELKEELPEKGMAKNLANKFRQISTENASHSPAVVRAKRDISSERPKRAEHLSESRDHQSNDYEVKVHAGVFENQPQRSADIVTSESVAEEYIPERGFAKKLSAKFQVSDSFVKSPPQSPIRKREITPPREVERSQHAVVVESTPDIKSDVVHSTDHQEEALPERGTAKNMALLFRQMEAENKSPSSPRVKKVVTPPPRESAVVENKPNQFHADYNRPEESGISENQPVRRDDVVRGDEPPKFEEELPERGAAKNLVNKWRQMESEGAKLKSPSSSGRSKDFSTPKEEPRTGQQKKSPLTPLSPSGHGQLDNGSVHPSELPGQYQPQIEASVFESSPHVLSDVAREADTDLTDGMPKKDTAKKMLARFQSIQAEASKQTSTPVLRKDSECSDTDNFDMMDNDKQNGDDDSKVGRSKSMRAAIQVEKCGACEKTVYAMERLEMNKTVYHKACFRCTQCKAVLTPKTFAINNNIIFCTTHYKQLF</sequence>
<feature type="compositionally biased region" description="Basic and acidic residues" evidence="5">
    <location>
        <begin position="324"/>
        <end position="339"/>
    </location>
</feature>
<feature type="non-terminal residue" evidence="7">
    <location>
        <position position="841"/>
    </location>
</feature>
<dbReference type="PANTHER" id="PTHR24206">
    <property type="entry name" value="OS06G0237300 PROTEIN"/>
    <property type="match status" value="1"/>
</dbReference>
<feature type="compositionally biased region" description="Basic and acidic residues" evidence="5">
    <location>
        <begin position="480"/>
        <end position="494"/>
    </location>
</feature>
<feature type="compositionally biased region" description="Basic and acidic residues" evidence="5">
    <location>
        <begin position="503"/>
        <end position="525"/>
    </location>
</feature>
<dbReference type="CDD" id="cd09358">
    <property type="entry name" value="LIM_Mical_like"/>
    <property type="match status" value="1"/>
</dbReference>
<feature type="region of interest" description="Disordered" evidence="5">
    <location>
        <begin position="1"/>
        <end position="96"/>
    </location>
</feature>
<feature type="compositionally biased region" description="Polar residues" evidence="5">
    <location>
        <begin position="23"/>
        <end position="33"/>
    </location>
</feature>
<dbReference type="PROSITE" id="PS00478">
    <property type="entry name" value="LIM_DOMAIN_1"/>
    <property type="match status" value="1"/>
</dbReference>
<feature type="region of interest" description="Disordered" evidence="5">
    <location>
        <begin position="256"/>
        <end position="420"/>
    </location>
</feature>
<dbReference type="Gene3D" id="2.10.110.10">
    <property type="entry name" value="Cysteine Rich Protein"/>
    <property type="match status" value="1"/>
</dbReference>
<feature type="region of interest" description="Disordered" evidence="5">
    <location>
        <begin position="117"/>
        <end position="231"/>
    </location>
</feature>
<evidence type="ECO:0000256" key="2">
    <source>
        <dbReference type="ARBA" id="ARBA00022833"/>
    </source>
</evidence>
<dbReference type="PROSITE" id="PS50023">
    <property type="entry name" value="LIM_DOMAIN_2"/>
    <property type="match status" value="1"/>
</dbReference>
<accession>A0A0B6Z418</accession>
<evidence type="ECO:0000256" key="5">
    <source>
        <dbReference type="SAM" id="MobiDB-lite"/>
    </source>
</evidence>
<feature type="compositionally biased region" description="Basic and acidic residues" evidence="5">
    <location>
        <begin position="636"/>
        <end position="648"/>
    </location>
</feature>
<dbReference type="SUPFAM" id="SSF57716">
    <property type="entry name" value="Glucocorticoid receptor-like (DNA-binding domain)"/>
    <property type="match status" value="2"/>
</dbReference>
<feature type="compositionally biased region" description="Polar residues" evidence="5">
    <location>
        <begin position="649"/>
        <end position="661"/>
    </location>
</feature>
<keyword evidence="3 4" id="KW-0440">LIM domain</keyword>
<feature type="region of interest" description="Disordered" evidence="5">
    <location>
        <begin position="467"/>
        <end position="694"/>
    </location>
</feature>
<feature type="compositionally biased region" description="Acidic residues" evidence="5">
    <location>
        <begin position="82"/>
        <end position="93"/>
    </location>
</feature>
<name>A0A0B6Z418_9EUPU</name>
<dbReference type="AlphaFoldDB" id="A0A0B6Z418"/>
<evidence type="ECO:0000313" key="7">
    <source>
        <dbReference type="EMBL" id="CEK63303.1"/>
    </source>
</evidence>
<keyword evidence="2 4" id="KW-0862">Zinc</keyword>
<evidence type="ECO:0000259" key="6">
    <source>
        <dbReference type="PROSITE" id="PS50023"/>
    </source>
</evidence>